<dbReference type="OrthoDB" id="6193857at2"/>
<dbReference type="InParanoid" id="C7RD47"/>
<protein>
    <recommendedName>
        <fullName evidence="3">PBS lyase HEAT domain protein repeat-containing protein</fullName>
    </recommendedName>
</protein>
<evidence type="ECO:0000313" key="2">
    <source>
        <dbReference type="Proteomes" id="UP000001231"/>
    </source>
</evidence>
<evidence type="ECO:0000313" key="1">
    <source>
        <dbReference type="EMBL" id="ACV27189.1"/>
    </source>
</evidence>
<accession>C7RD47</accession>
<dbReference type="Proteomes" id="UP000001231">
    <property type="component" value="Chromosome"/>
</dbReference>
<keyword evidence="2" id="KW-1185">Reference proteome</keyword>
<sequence length="358" mass="39760">MINIKATMLCFAIGLSYGSNLSAAETGPLLISEVPSNQVYTEERIAQVKGQSDAVLKRGGEDSLVNEYLLFKKISGMNSEQLSEHDINFLKQATIHKVTAYKQHPEGPIAVPIFDISSLAQHKLFMSEVHSKKPELVTLLQTQPILFAEISTNNSVNLQAAKSALQEATSLSMPTADLLVDSYKTHANPNSLQLLESIVDTNGSYKAAEALLSSPHKSHLKHQLLSRLGQYFSEHEREALLKEQILNRTELAPQALIEYGKLPQTVLDRSILYSYLADETLGSSSAFALSELIRESSDYSNIVDFLRQHGSSRYAVANCLLALKLANTRDSKAHLRDILEQDYIQFEDIKAEVNSWLN</sequence>
<reference evidence="1 2" key="1">
    <citation type="journal article" date="2009" name="Stand. Genomic Sci.">
        <title>Complete genome sequence of Kangiella koreensis type strain (SW-125).</title>
        <authorList>
            <person name="Han C."/>
            <person name="Sikorski J."/>
            <person name="Lapidus A."/>
            <person name="Nolan M."/>
            <person name="Glavina Del Rio T."/>
            <person name="Tice H."/>
            <person name="Cheng J.F."/>
            <person name="Lucas S."/>
            <person name="Chen F."/>
            <person name="Copeland A."/>
            <person name="Ivanova N."/>
            <person name="Mavromatis K."/>
            <person name="Ovchinnikova G."/>
            <person name="Pati A."/>
            <person name="Bruce D."/>
            <person name="Goodwin L."/>
            <person name="Pitluck S."/>
            <person name="Chen A."/>
            <person name="Palaniappan K."/>
            <person name="Land M."/>
            <person name="Hauser L."/>
            <person name="Chang Y.J."/>
            <person name="Jeffries C.D."/>
            <person name="Chain P."/>
            <person name="Saunders E."/>
            <person name="Brettin T."/>
            <person name="Goker M."/>
            <person name="Tindall B.J."/>
            <person name="Bristow J."/>
            <person name="Eisen J.A."/>
            <person name="Markowitz V."/>
            <person name="Hugenholtz P."/>
            <person name="Kyrpides N.C."/>
            <person name="Klenk H.P."/>
            <person name="Detter J.C."/>
        </authorList>
    </citation>
    <scope>NUCLEOTIDE SEQUENCE [LARGE SCALE GENOMIC DNA]</scope>
    <source>
        <strain evidence="2">DSM 16069 / KCTC 12182 / SW-125</strain>
    </source>
</reference>
<evidence type="ECO:0008006" key="3">
    <source>
        <dbReference type="Google" id="ProtNLM"/>
    </source>
</evidence>
<dbReference type="RefSeq" id="WP_015780795.1">
    <property type="nucleotide sequence ID" value="NC_013166.1"/>
</dbReference>
<name>C7RD47_KANKD</name>
<dbReference type="KEGG" id="kko:Kkor_1777"/>
<dbReference type="STRING" id="523791.Kkor_1777"/>
<gene>
    <name evidence="1" type="ordered locus">Kkor_1777</name>
</gene>
<organism evidence="1 2">
    <name type="scientific">Kangiella koreensis (strain DSM 16069 / JCM 12317 / KCTC 12182 / SW-125)</name>
    <dbReference type="NCBI Taxonomy" id="523791"/>
    <lineage>
        <taxon>Bacteria</taxon>
        <taxon>Pseudomonadati</taxon>
        <taxon>Pseudomonadota</taxon>
        <taxon>Gammaproteobacteria</taxon>
        <taxon>Kangiellales</taxon>
        <taxon>Kangiellaceae</taxon>
        <taxon>Kangiella</taxon>
    </lineage>
</organism>
<dbReference type="AlphaFoldDB" id="C7RD47"/>
<proteinExistence type="predicted"/>
<dbReference type="EMBL" id="CP001707">
    <property type="protein sequence ID" value="ACV27189.1"/>
    <property type="molecule type" value="Genomic_DNA"/>
</dbReference>
<dbReference type="HOGENOM" id="CLU_751802_0_0_6"/>